<keyword evidence="3" id="KW-1185">Reference proteome</keyword>
<accession>A0A3P7JBS7</accession>
<reference evidence="2 3" key="1">
    <citation type="submission" date="2018-11" db="EMBL/GenBank/DDBJ databases">
        <authorList>
            <consortium name="Pathogen Informatics"/>
        </authorList>
    </citation>
    <scope>NUCLEOTIDE SEQUENCE [LARGE SCALE GENOMIC DNA]</scope>
</reference>
<feature type="compositionally biased region" description="Acidic residues" evidence="1">
    <location>
        <begin position="64"/>
        <end position="77"/>
    </location>
</feature>
<dbReference type="AlphaFoldDB" id="A0A3P7JBS7"/>
<protein>
    <submittedName>
        <fullName evidence="2">Uncharacterized protein</fullName>
    </submittedName>
</protein>
<organism evidence="2 3">
    <name type="scientific">Strongylus vulgaris</name>
    <name type="common">Blood worm</name>
    <dbReference type="NCBI Taxonomy" id="40348"/>
    <lineage>
        <taxon>Eukaryota</taxon>
        <taxon>Metazoa</taxon>
        <taxon>Ecdysozoa</taxon>
        <taxon>Nematoda</taxon>
        <taxon>Chromadorea</taxon>
        <taxon>Rhabditida</taxon>
        <taxon>Rhabditina</taxon>
        <taxon>Rhabditomorpha</taxon>
        <taxon>Strongyloidea</taxon>
        <taxon>Strongylidae</taxon>
        <taxon>Strongylus</taxon>
    </lineage>
</organism>
<dbReference type="EMBL" id="UYYB01101147">
    <property type="protein sequence ID" value="VDM78153.1"/>
    <property type="molecule type" value="Genomic_DNA"/>
</dbReference>
<feature type="non-terminal residue" evidence="2">
    <location>
        <position position="93"/>
    </location>
</feature>
<evidence type="ECO:0000313" key="2">
    <source>
        <dbReference type="EMBL" id="VDM78153.1"/>
    </source>
</evidence>
<dbReference type="Proteomes" id="UP000270094">
    <property type="component" value="Unassembled WGS sequence"/>
</dbReference>
<name>A0A3P7JBS7_STRVU</name>
<evidence type="ECO:0000256" key="1">
    <source>
        <dbReference type="SAM" id="MobiDB-lite"/>
    </source>
</evidence>
<proteinExistence type="predicted"/>
<evidence type="ECO:0000313" key="3">
    <source>
        <dbReference type="Proteomes" id="UP000270094"/>
    </source>
</evidence>
<feature type="compositionally biased region" description="Basic and acidic residues" evidence="1">
    <location>
        <begin position="51"/>
        <end position="63"/>
    </location>
</feature>
<feature type="region of interest" description="Disordered" evidence="1">
    <location>
        <begin position="1"/>
        <end position="93"/>
    </location>
</feature>
<sequence length="93" mass="10015">MRVLSTKSDFYIDYTDESEPEESNTGEMERQQSSTEPGSPNDIRTPQAGLKTEKHTTSVKHDDDDGEDDDDGADDVTDSFPGDIGPPGVGPPG</sequence>
<feature type="compositionally biased region" description="Acidic residues" evidence="1">
    <location>
        <begin position="14"/>
        <end position="24"/>
    </location>
</feature>
<gene>
    <name evidence="2" type="ORF">SVUK_LOCUS13151</name>
</gene>
<feature type="compositionally biased region" description="Polar residues" evidence="1">
    <location>
        <begin position="25"/>
        <end position="44"/>
    </location>
</feature>